<dbReference type="InterPro" id="IPR011006">
    <property type="entry name" value="CheY-like_superfamily"/>
</dbReference>
<feature type="region of interest" description="Disordered" evidence="3">
    <location>
        <begin position="291"/>
        <end position="495"/>
    </location>
</feature>
<feature type="compositionally biased region" description="Low complexity" evidence="3">
    <location>
        <begin position="416"/>
        <end position="431"/>
    </location>
</feature>
<evidence type="ECO:0000313" key="6">
    <source>
        <dbReference type="Proteomes" id="UP001177295"/>
    </source>
</evidence>
<feature type="compositionally biased region" description="Pro residues" evidence="3">
    <location>
        <begin position="448"/>
        <end position="465"/>
    </location>
</feature>
<evidence type="ECO:0000313" key="5">
    <source>
        <dbReference type="EMBL" id="WIO45941.1"/>
    </source>
</evidence>
<dbReference type="EMBL" id="CP124550">
    <property type="protein sequence ID" value="WIO45941.1"/>
    <property type="molecule type" value="Genomic_DNA"/>
</dbReference>
<evidence type="ECO:0000256" key="2">
    <source>
        <dbReference type="PROSITE-ProRule" id="PRU00169"/>
    </source>
</evidence>
<feature type="compositionally biased region" description="Low complexity" evidence="3">
    <location>
        <begin position="154"/>
        <end position="193"/>
    </location>
</feature>
<proteinExistence type="predicted"/>
<feature type="compositionally biased region" description="Polar residues" evidence="3">
    <location>
        <begin position="397"/>
        <end position="415"/>
    </location>
</feature>
<feature type="modified residue" description="4-aspartylphosphate" evidence="2">
    <location>
        <position position="52"/>
    </location>
</feature>
<dbReference type="PROSITE" id="PS50110">
    <property type="entry name" value="RESPONSE_REGULATORY"/>
    <property type="match status" value="1"/>
</dbReference>
<gene>
    <name evidence="5" type="primary">rssB</name>
    <name evidence="5" type="ORF">SEML1_0311</name>
</gene>
<keyword evidence="1 2" id="KW-0597">Phosphoprotein</keyword>
<sequence>MTKILLVEDDKSLREIYNVRLGAEGYDIVSAGDGEEALALAIKERPDLIVSDVMMPKISGFDMLDILRSTTETKNVKVIMMTALSNEEQRRRGLALGADRYLVKSQVGIEDVVRTVHEVLEDNSSTASGPAPLVSSEDTDDDIYDISAPEQTESTSATMTPPRPSTTSSITLPARPNPSAAPQSSQPRIITQPTPAPITPPVSPPATTATPTPVTAPVPVSSASSTMSIASATTAPQPSTLPQPVAPFSTPRPGSSGHIIQPLEHDNSKDIVDITARMSQELAGTQTIDAIPAPQPVSVSTPTPQPAPITPPVSPSTTITASPTPEAIPTTFIAPTAPDTPPIDLSTVTNRLGSDSLKQEPALPSAIAANVPQPITSPVPSTPQPQPLTSPVPQVQKSPIPQQQTSVPTAPSPSYTAQSATITPQTATPAQGGSTEQPAANQTTPPLAATPPLPVSSAPPPPIPTPATASSNTSGSGLEFEETARADMPASQTML</sequence>
<feature type="compositionally biased region" description="Low complexity" evidence="3">
    <location>
        <begin position="205"/>
        <end position="221"/>
    </location>
</feature>
<keyword evidence="6" id="KW-1185">Reference proteome</keyword>
<dbReference type="InterPro" id="IPR050595">
    <property type="entry name" value="Bact_response_regulator"/>
</dbReference>
<dbReference type="Gene3D" id="3.40.50.2300">
    <property type="match status" value="1"/>
</dbReference>
<dbReference type="PANTHER" id="PTHR44591:SF3">
    <property type="entry name" value="RESPONSE REGULATORY DOMAIN-CONTAINING PROTEIN"/>
    <property type="match status" value="1"/>
</dbReference>
<reference evidence="5 6" key="1">
    <citation type="journal article" date="2023" name="Cell">
        <title>Genetic manipulation of Patescibacteria provides mechanistic insights into microbial dark matter and the epibiotic lifestyle.</title>
        <authorList>
            <person name="Wang Y."/>
            <person name="Gallagher L.A."/>
            <person name="Andrade P.A."/>
            <person name="Liu A."/>
            <person name="Humphreys I.R."/>
            <person name="Turkarslan S."/>
            <person name="Cutler K.J."/>
            <person name="Arrieta-Ortiz M.L."/>
            <person name="Li Y."/>
            <person name="Radey M.C."/>
            <person name="McLean J.S."/>
            <person name="Cong Q."/>
            <person name="Baker D."/>
            <person name="Baliga N.S."/>
            <person name="Peterson S.B."/>
            <person name="Mougous J.D."/>
        </authorList>
    </citation>
    <scope>NUCLEOTIDE SEQUENCE [LARGE SCALE GENOMIC DNA]</scope>
    <source>
        <strain evidence="5 6">ML1</strain>
    </source>
</reference>
<dbReference type="SUPFAM" id="SSF52172">
    <property type="entry name" value="CheY-like"/>
    <property type="match status" value="1"/>
</dbReference>
<feature type="compositionally biased region" description="Low complexity" evidence="3">
    <location>
        <begin position="466"/>
        <end position="476"/>
    </location>
</feature>
<dbReference type="InterPro" id="IPR001789">
    <property type="entry name" value="Sig_transdc_resp-reg_receiver"/>
</dbReference>
<feature type="compositionally biased region" description="Low complexity" evidence="3">
    <location>
        <begin position="315"/>
        <end position="331"/>
    </location>
</feature>
<feature type="compositionally biased region" description="Pro residues" evidence="3">
    <location>
        <begin position="303"/>
        <end position="314"/>
    </location>
</feature>
<feature type="compositionally biased region" description="Pro residues" evidence="3">
    <location>
        <begin position="375"/>
        <end position="390"/>
    </location>
</feature>
<feature type="compositionally biased region" description="Low complexity" evidence="3">
    <location>
        <begin position="438"/>
        <end position="447"/>
    </location>
</feature>
<dbReference type="RefSeq" id="WP_376754305.1">
    <property type="nucleotide sequence ID" value="NZ_CP124550.1"/>
</dbReference>
<name>A0ABY8WV97_9BACT</name>
<protein>
    <submittedName>
        <fullName evidence="5">Response regulatory domain-containing protein</fullName>
    </submittedName>
</protein>
<organism evidence="5 6">
    <name type="scientific">Candidatus Southlakia epibionticum</name>
    <dbReference type="NCBI Taxonomy" id="3043284"/>
    <lineage>
        <taxon>Bacteria</taxon>
        <taxon>Candidatus Saccharimonadota</taxon>
        <taxon>Candidatus Saccharimonadia</taxon>
        <taxon>Candidatus Saccharimonadales</taxon>
        <taxon>Candidatus Saccharimonadaceae</taxon>
        <taxon>Candidatus Southlakia</taxon>
    </lineage>
</organism>
<accession>A0ABY8WV97</accession>
<feature type="region of interest" description="Disordered" evidence="3">
    <location>
        <begin position="121"/>
        <end position="221"/>
    </location>
</feature>
<dbReference type="CDD" id="cd17574">
    <property type="entry name" value="REC_OmpR"/>
    <property type="match status" value="1"/>
</dbReference>
<evidence type="ECO:0000256" key="3">
    <source>
        <dbReference type="SAM" id="MobiDB-lite"/>
    </source>
</evidence>
<feature type="compositionally biased region" description="Pro residues" evidence="3">
    <location>
        <begin position="194"/>
        <end position="204"/>
    </location>
</feature>
<dbReference type="Pfam" id="PF00072">
    <property type="entry name" value="Response_reg"/>
    <property type="match status" value="1"/>
</dbReference>
<evidence type="ECO:0000256" key="1">
    <source>
        <dbReference type="ARBA" id="ARBA00022553"/>
    </source>
</evidence>
<dbReference type="SMART" id="SM00448">
    <property type="entry name" value="REC"/>
    <property type="match status" value="1"/>
</dbReference>
<feature type="domain" description="Response regulatory" evidence="4">
    <location>
        <begin position="3"/>
        <end position="119"/>
    </location>
</feature>
<evidence type="ECO:0000259" key="4">
    <source>
        <dbReference type="PROSITE" id="PS50110"/>
    </source>
</evidence>
<dbReference type="PANTHER" id="PTHR44591">
    <property type="entry name" value="STRESS RESPONSE REGULATOR PROTEIN 1"/>
    <property type="match status" value="1"/>
</dbReference>
<dbReference type="Proteomes" id="UP001177295">
    <property type="component" value="Chromosome"/>
</dbReference>